<dbReference type="Gene3D" id="3.40.50.10140">
    <property type="entry name" value="Toll/interleukin-1 receptor homology (TIR) domain"/>
    <property type="match status" value="1"/>
</dbReference>
<accession>A0A8J4Q920</accession>
<dbReference type="AlphaFoldDB" id="A0A8J4Q920"/>
<name>A0A8J4Q920_9ROSI</name>
<dbReference type="InterPro" id="IPR035897">
    <property type="entry name" value="Toll_tir_struct_dom_sf"/>
</dbReference>
<comment type="caution">
    <text evidence="1">The sequence shown here is derived from an EMBL/GenBank/DDBJ whole genome shotgun (WGS) entry which is preliminary data.</text>
</comment>
<keyword evidence="2" id="KW-1185">Reference proteome</keyword>
<evidence type="ECO:0000313" key="1">
    <source>
        <dbReference type="EMBL" id="KAF3945276.1"/>
    </source>
</evidence>
<protein>
    <submittedName>
        <fullName evidence="1">Uncharacterized protein</fullName>
    </submittedName>
</protein>
<sequence length="114" mass="13065">MKKVQKWRRALTKASNFTGHHYKGDCGLSEFKIIQDIFEEILSVKLDCTKISATKYLVGIDSRKMGQKSQQSRLLCYKDDPQALFVNTGLNAIRECKEVTFNWMSISRGIDSKV</sequence>
<dbReference type="Proteomes" id="UP000737018">
    <property type="component" value="Unassembled WGS sequence"/>
</dbReference>
<organism evidence="1 2">
    <name type="scientific">Castanea mollissima</name>
    <name type="common">Chinese chestnut</name>
    <dbReference type="NCBI Taxonomy" id="60419"/>
    <lineage>
        <taxon>Eukaryota</taxon>
        <taxon>Viridiplantae</taxon>
        <taxon>Streptophyta</taxon>
        <taxon>Embryophyta</taxon>
        <taxon>Tracheophyta</taxon>
        <taxon>Spermatophyta</taxon>
        <taxon>Magnoliopsida</taxon>
        <taxon>eudicotyledons</taxon>
        <taxon>Gunneridae</taxon>
        <taxon>Pentapetalae</taxon>
        <taxon>rosids</taxon>
        <taxon>fabids</taxon>
        <taxon>Fagales</taxon>
        <taxon>Fagaceae</taxon>
        <taxon>Castanea</taxon>
    </lineage>
</organism>
<proteinExistence type="predicted"/>
<evidence type="ECO:0000313" key="2">
    <source>
        <dbReference type="Proteomes" id="UP000737018"/>
    </source>
</evidence>
<gene>
    <name evidence="1" type="ORF">CMV_028335</name>
</gene>
<reference evidence="1" key="1">
    <citation type="submission" date="2020-03" db="EMBL/GenBank/DDBJ databases">
        <title>Castanea mollissima Vanexum genome sequencing.</title>
        <authorList>
            <person name="Staton M."/>
        </authorList>
    </citation>
    <scope>NUCLEOTIDE SEQUENCE</scope>
    <source>
        <tissue evidence="1">Leaf</tissue>
    </source>
</reference>
<dbReference type="EMBL" id="JRKL02012473">
    <property type="protein sequence ID" value="KAF3945276.1"/>
    <property type="molecule type" value="Genomic_DNA"/>
</dbReference>